<evidence type="ECO:0000256" key="4">
    <source>
        <dbReference type="SAM" id="Phobius"/>
    </source>
</evidence>
<organism evidence="5 6">
    <name type="scientific">Palleronia pelagia</name>
    <dbReference type="NCBI Taxonomy" id="387096"/>
    <lineage>
        <taxon>Bacteria</taxon>
        <taxon>Pseudomonadati</taxon>
        <taxon>Pseudomonadota</taxon>
        <taxon>Alphaproteobacteria</taxon>
        <taxon>Rhodobacterales</taxon>
        <taxon>Roseobacteraceae</taxon>
        <taxon>Palleronia</taxon>
    </lineage>
</organism>
<evidence type="ECO:0000256" key="3">
    <source>
        <dbReference type="ARBA" id="ARBA00022448"/>
    </source>
</evidence>
<sequence length="273" mass="30803">MFKQDAKETRLKSATTVADLIYHMTVQSVRKTHANALMAIGLNILQTVIFVMAFYLLFVVLGMRSAAIRGDFLLYIMTGIFLYMVNTRTVTAVVGSEGPSSPMMKHRPMTTAVAIGAAALGSLYTQVLSMMVVLYVYHVGWGPISIHYWPGAFGMVILAWFFGVAVGIILLAIKPWFPQFAATTATIYTRVNMIASGKMFVANSLPGYMLVWFDWNPLFHTIDQARGFTFVNYFPHFSDWHYALWTTCVLLLLGMMGEFYTRRHASLSWEARR</sequence>
<feature type="transmembrane region" description="Helical" evidence="4">
    <location>
        <begin position="72"/>
        <end position="91"/>
    </location>
</feature>
<keyword evidence="4" id="KW-1133">Transmembrane helix</keyword>
<dbReference type="OrthoDB" id="7835223at2"/>
<evidence type="ECO:0000256" key="2">
    <source>
        <dbReference type="ARBA" id="ARBA00007783"/>
    </source>
</evidence>
<reference evidence="6" key="1">
    <citation type="submission" date="2016-10" db="EMBL/GenBank/DDBJ databases">
        <authorList>
            <person name="Varghese N."/>
            <person name="Submissions S."/>
        </authorList>
    </citation>
    <scope>NUCLEOTIDE SEQUENCE [LARGE SCALE GENOMIC DNA]</scope>
    <source>
        <strain evidence="6">DSM 26893</strain>
    </source>
</reference>
<dbReference type="AlphaFoldDB" id="A0A1H8EWB2"/>
<keyword evidence="6" id="KW-1185">Reference proteome</keyword>
<feature type="transmembrane region" description="Helical" evidence="4">
    <location>
        <begin position="112"/>
        <end position="137"/>
    </location>
</feature>
<keyword evidence="4" id="KW-0812">Transmembrane</keyword>
<feature type="transmembrane region" description="Helical" evidence="4">
    <location>
        <begin position="149"/>
        <end position="173"/>
    </location>
</feature>
<dbReference type="GO" id="GO:0005886">
    <property type="term" value="C:plasma membrane"/>
    <property type="evidence" value="ECO:0007669"/>
    <property type="project" value="UniProtKB-SubCell"/>
</dbReference>
<evidence type="ECO:0000313" key="5">
    <source>
        <dbReference type="EMBL" id="SEN23028.1"/>
    </source>
</evidence>
<evidence type="ECO:0000256" key="1">
    <source>
        <dbReference type="ARBA" id="ARBA00004429"/>
    </source>
</evidence>
<evidence type="ECO:0000313" key="6">
    <source>
        <dbReference type="Proteomes" id="UP000199372"/>
    </source>
</evidence>
<dbReference type="EMBL" id="FOCM01000003">
    <property type="protein sequence ID" value="SEN23028.1"/>
    <property type="molecule type" value="Genomic_DNA"/>
</dbReference>
<dbReference type="RefSeq" id="WP_091844934.1">
    <property type="nucleotide sequence ID" value="NZ_FOCM01000003.1"/>
</dbReference>
<proteinExistence type="inferred from homology"/>
<comment type="similarity">
    <text evidence="2">Belongs to the ABC-2 integral membrane protein family.</text>
</comment>
<name>A0A1H8EWB2_9RHOB</name>
<comment type="subcellular location">
    <subcellularLocation>
        <location evidence="1">Cell inner membrane</location>
        <topology evidence="1">Multi-pass membrane protein</topology>
    </subcellularLocation>
</comment>
<dbReference type="GO" id="GO:0015920">
    <property type="term" value="P:lipopolysaccharide transport"/>
    <property type="evidence" value="ECO:0007669"/>
    <property type="project" value="TreeGrafter"/>
</dbReference>
<keyword evidence="4" id="KW-0472">Membrane</keyword>
<feature type="transmembrane region" description="Helical" evidence="4">
    <location>
        <begin position="36"/>
        <end position="60"/>
    </location>
</feature>
<accession>A0A1H8EWB2</accession>
<feature type="transmembrane region" description="Helical" evidence="4">
    <location>
        <begin position="194"/>
        <end position="213"/>
    </location>
</feature>
<dbReference type="Proteomes" id="UP000199372">
    <property type="component" value="Unassembled WGS sequence"/>
</dbReference>
<dbReference type="PANTHER" id="PTHR30413">
    <property type="entry name" value="INNER MEMBRANE TRANSPORT PERMEASE"/>
    <property type="match status" value="1"/>
</dbReference>
<keyword evidence="3" id="KW-0813">Transport</keyword>
<feature type="transmembrane region" description="Helical" evidence="4">
    <location>
        <begin position="242"/>
        <end position="260"/>
    </location>
</feature>
<gene>
    <name evidence="5" type="ORF">SAMN04488011_103101</name>
</gene>
<protein>
    <submittedName>
        <fullName evidence="5">ABC-type polysaccharide/polyol phosphate export permease</fullName>
    </submittedName>
</protein>
<dbReference type="PANTHER" id="PTHR30413:SF8">
    <property type="entry name" value="TRANSPORT PERMEASE PROTEIN"/>
    <property type="match status" value="1"/>
</dbReference>